<organism evidence="8 9">
    <name type="scientific">Faecalibacter bovis</name>
    <dbReference type="NCBI Taxonomy" id="2898187"/>
    <lineage>
        <taxon>Bacteria</taxon>
        <taxon>Pseudomonadati</taxon>
        <taxon>Bacteroidota</taxon>
        <taxon>Flavobacteriia</taxon>
        <taxon>Flavobacteriales</taxon>
        <taxon>Weeksellaceae</taxon>
        <taxon>Faecalibacter</taxon>
    </lineage>
</organism>
<evidence type="ECO:0000256" key="1">
    <source>
        <dbReference type="ARBA" id="ARBA00008857"/>
    </source>
</evidence>
<sequence>MKQDLKILIYPRTARTNKQGQAPLYLRVTINGQRWDYSLKKFIDPKTWDTKNSKIKGNSVEASTINGYLNVIKTQLLNLEISFNLKGELLTLEDIKNHFDNKAETKRMLIPIFKQHNTQIEKLVNKEYAPGTLERYKTTLKHLEDFLQRQYNCKDIPLSKIDHAFIMDFDFYFRSVRNCSNNTTIKYIKNFKKIINYCRANHWITNDPFINYKVKLDKVERIFLSQEEIIAIYEKEFNTDRLNLVRDIFIFSSYTGLAYIDMFNLTKNHIVKGIDRQLWIHTYRQKTSTPTKIPLLQIPLEIIEKYKDHPLCREGKLLPIYSNQKTNEYLKEIASLTGINKELTFHCARHTFATTVTLSNGVPIESVSKMLGHTNITTTQHYARITEQKISHDMQQLKNIMQKKNVI</sequence>
<dbReference type="CDD" id="cd01185">
    <property type="entry name" value="INTN1_C_like"/>
    <property type="match status" value="1"/>
</dbReference>
<accession>A0ABX7XA53</accession>
<dbReference type="InterPro" id="IPR025269">
    <property type="entry name" value="SAM-like_dom"/>
</dbReference>
<dbReference type="Pfam" id="PF13102">
    <property type="entry name" value="Phage_int_SAM_5"/>
    <property type="match status" value="1"/>
</dbReference>
<dbReference type="InterPro" id="IPR044068">
    <property type="entry name" value="CB"/>
</dbReference>
<dbReference type="InterPro" id="IPR002104">
    <property type="entry name" value="Integrase_catalytic"/>
</dbReference>
<dbReference type="PANTHER" id="PTHR30349">
    <property type="entry name" value="PHAGE INTEGRASE-RELATED"/>
    <property type="match status" value="1"/>
</dbReference>
<protein>
    <submittedName>
        <fullName evidence="8">Site-specific integrase</fullName>
    </submittedName>
</protein>
<dbReference type="InterPro" id="IPR013762">
    <property type="entry name" value="Integrase-like_cat_sf"/>
</dbReference>
<evidence type="ECO:0000259" key="7">
    <source>
        <dbReference type="PROSITE" id="PS51900"/>
    </source>
</evidence>
<comment type="similarity">
    <text evidence="1">Belongs to the 'phage' integrase family.</text>
</comment>
<reference evidence="9" key="2">
    <citation type="submission" date="2021-04" db="EMBL/GenBank/DDBJ databases">
        <title>Taxonomy of Flavobacteriaceae bacterium ZY171143.</title>
        <authorList>
            <person name="Li F."/>
        </authorList>
    </citation>
    <scope>NUCLEOTIDE SEQUENCE [LARGE SCALE GENOMIC DNA]</scope>
    <source>
        <strain evidence="9">ZY171143</strain>
    </source>
</reference>
<evidence type="ECO:0000256" key="5">
    <source>
        <dbReference type="PROSITE-ProRule" id="PRU01248"/>
    </source>
</evidence>
<reference evidence="8 9" key="1">
    <citation type="journal article" date="2021" name="Int. J. Syst. Evol. Microbiol.">
        <title>Faecalibacter bovis sp. nov., isolated from cow faeces.</title>
        <authorList>
            <person name="Li F."/>
            <person name="Zhao W."/>
            <person name="Hong Q."/>
            <person name="Shao Q."/>
            <person name="Song J."/>
            <person name="Yang S."/>
        </authorList>
    </citation>
    <scope>NUCLEOTIDE SEQUENCE [LARGE SCALE GENOMIC DNA]</scope>
    <source>
        <strain evidence="8 9">ZY171143</strain>
    </source>
</reference>
<evidence type="ECO:0000313" key="8">
    <source>
        <dbReference type="EMBL" id="QTV04796.1"/>
    </source>
</evidence>
<evidence type="ECO:0000256" key="4">
    <source>
        <dbReference type="ARBA" id="ARBA00023172"/>
    </source>
</evidence>
<gene>
    <name evidence="8" type="ORF">J9309_08240</name>
</gene>
<dbReference type="InterPro" id="IPR035386">
    <property type="entry name" value="Arm-DNA-bind_5"/>
</dbReference>
<dbReference type="RefSeq" id="WP_230475417.1">
    <property type="nucleotide sequence ID" value="NZ_CP072842.1"/>
</dbReference>
<dbReference type="InterPro" id="IPR050090">
    <property type="entry name" value="Tyrosine_recombinase_XerCD"/>
</dbReference>
<dbReference type="EMBL" id="CP072842">
    <property type="protein sequence ID" value="QTV04796.1"/>
    <property type="molecule type" value="Genomic_DNA"/>
</dbReference>
<evidence type="ECO:0000259" key="6">
    <source>
        <dbReference type="PROSITE" id="PS51898"/>
    </source>
</evidence>
<dbReference type="PROSITE" id="PS51898">
    <property type="entry name" value="TYR_RECOMBINASE"/>
    <property type="match status" value="1"/>
</dbReference>
<keyword evidence="2" id="KW-0229">DNA integration</keyword>
<dbReference type="PANTHER" id="PTHR30349:SF64">
    <property type="entry name" value="PROPHAGE INTEGRASE INTD-RELATED"/>
    <property type="match status" value="1"/>
</dbReference>
<evidence type="ECO:0000256" key="2">
    <source>
        <dbReference type="ARBA" id="ARBA00022908"/>
    </source>
</evidence>
<proteinExistence type="inferred from homology"/>
<dbReference type="InterPro" id="IPR011010">
    <property type="entry name" value="DNA_brk_join_enz"/>
</dbReference>
<dbReference type="Gene3D" id="1.10.443.10">
    <property type="entry name" value="Intergrase catalytic core"/>
    <property type="match status" value="1"/>
</dbReference>
<keyword evidence="9" id="KW-1185">Reference proteome</keyword>
<keyword evidence="4" id="KW-0233">DNA recombination</keyword>
<dbReference type="Proteomes" id="UP000672011">
    <property type="component" value="Chromosome"/>
</dbReference>
<dbReference type="InterPro" id="IPR010998">
    <property type="entry name" value="Integrase_recombinase_N"/>
</dbReference>
<dbReference type="Pfam" id="PF00589">
    <property type="entry name" value="Phage_integrase"/>
    <property type="match status" value="1"/>
</dbReference>
<dbReference type="Gene3D" id="1.10.150.130">
    <property type="match status" value="1"/>
</dbReference>
<evidence type="ECO:0000256" key="3">
    <source>
        <dbReference type="ARBA" id="ARBA00023125"/>
    </source>
</evidence>
<feature type="domain" description="Core-binding (CB)" evidence="7">
    <location>
        <begin position="114"/>
        <end position="199"/>
    </location>
</feature>
<feature type="domain" description="Tyr recombinase" evidence="6">
    <location>
        <begin position="219"/>
        <end position="402"/>
    </location>
</feature>
<dbReference type="SUPFAM" id="SSF56349">
    <property type="entry name" value="DNA breaking-rejoining enzymes"/>
    <property type="match status" value="1"/>
</dbReference>
<keyword evidence="3 5" id="KW-0238">DNA-binding</keyword>
<evidence type="ECO:0000313" key="9">
    <source>
        <dbReference type="Proteomes" id="UP000672011"/>
    </source>
</evidence>
<dbReference type="PROSITE" id="PS51900">
    <property type="entry name" value="CB"/>
    <property type="match status" value="1"/>
</dbReference>
<dbReference type="Pfam" id="PF17293">
    <property type="entry name" value="Arm-DNA-bind_5"/>
    <property type="match status" value="1"/>
</dbReference>
<name>A0ABX7XA53_9FLAO</name>